<dbReference type="Proteomes" id="UP000031643">
    <property type="component" value="Chromosome"/>
</dbReference>
<dbReference type="RefSeq" id="WP_156137401.1">
    <property type="nucleotide sequence ID" value="NZ_AP014648.1"/>
</dbReference>
<gene>
    <name evidence="1" type="ORF">GL4_1090</name>
</gene>
<protein>
    <submittedName>
        <fullName evidence="1">Uncharacterized protein</fullName>
    </submittedName>
</protein>
<sequence length="62" mass="6774">MSESYIVTETTTPLRTEAIKEAPKAGVRFTPLRSAIVVRDSNAHADAGETLSPLVPVRRQHT</sequence>
<accession>A0A0A8K0V4</accession>
<dbReference type="HOGENOM" id="CLU_2899035_0_0_5"/>
<evidence type="ECO:0000313" key="2">
    <source>
        <dbReference type="Proteomes" id="UP000031643"/>
    </source>
</evidence>
<organism evidence="1 2">
    <name type="scientific">Methyloceanibacter caenitepidi</name>
    <dbReference type="NCBI Taxonomy" id="1384459"/>
    <lineage>
        <taxon>Bacteria</taxon>
        <taxon>Pseudomonadati</taxon>
        <taxon>Pseudomonadota</taxon>
        <taxon>Alphaproteobacteria</taxon>
        <taxon>Hyphomicrobiales</taxon>
        <taxon>Hyphomicrobiaceae</taxon>
        <taxon>Methyloceanibacter</taxon>
    </lineage>
</organism>
<keyword evidence="2" id="KW-1185">Reference proteome</keyword>
<dbReference type="AlphaFoldDB" id="A0A0A8K0V4"/>
<proteinExistence type="predicted"/>
<evidence type="ECO:0000313" key="1">
    <source>
        <dbReference type="EMBL" id="BAQ16550.1"/>
    </source>
</evidence>
<name>A0A0A8K0V4_9HYPH</name>
<reference evidence="1 2" key="1">
    <citation type="submission" date="2014-09" db="EMBL/GenBank/DDBJ databases">
        <title>Genome sequencing of Methyloceanibacter caenitepidi Gela4.</title>
        <authorList>
            <person name="Takeuchi M."/>
            <person name="Susumu S."/>
            <person name="Kamagata Y."/>
            <person name="Oshima K."/>
            <person name="Hattori M."/>
            <person name="Iwasaki W."/>
        </authorList>
    </citation>
    <scope>NUCLEOTIDE SEQUENCE [LARGE SCALE GENOMIC DNA]</scope>
    <source>
        <strain evidence="1 2">Gela4</strain>
    </source>
</reference>
<dbReference type="KEGG" id="mcg:GL4_1090"/>
<dbReference type="EMBL" id="AP014648">
    <property type="protein sequence ID" value="BAQ16550.1"/>
    <property type="molecule type" value="Genomic_DNA"/>
</dbReference>
<dbReference type="OrthoDB" id="8453819at2"/>
<dbReference type="STRING" id="1384459.GL4_1090"/>